<proteinExistence type="predicted"/>
<keyword evidence="2" id="KW-1185">Reference proteome</keyword>
<evidence type="ECO:0000313" key="1">
    <source>
        <dbReference type="EMBL" id="MEG3157675.1"/>
    </source>
</evidence>
<dbReference type="EMBL" id="JAXGFO010000030">
    <property type="protein sequence ID" value="MEG3157675.1"/>
    <property type="molecule type" value="Genomic_DNA"/>
</dbReference>
<protein>
    <submittedName>
        <fullName evidence="1">McrC family protein</fullName>
    </submittedName>
</protein>
<evidence type="ECO:0000313" key="2">
    <source>
        <dbReference type="Proteomes" id="UP001334501"/>
    </source>
</evidence>
<dbReference type="InterPro" id="IPR019292">
    <property type="entry name" value="McrC"/>
</dbReference>
<dbReference type="PANTHER" id="PTHR38733">
    <property type="entry name" value="PROTEIN MCRC"/>
    <property type="match status" value="1"/>
</dbReference>
<sequence>MNLVTVREHARLTTGPVPAGSLDVASIPPSVFDWLCREAQRHRSGGAALVQVEDRRWLRLDNYVGVLESPCGTRIEILPKHVRGEAGVAEARRVLVHMLRHSLRLPVRDSGPTALQTFDGPVSEWIIQQFLAELDGLVRRGLRFDYRLVEEEVRFLRGRLRVGQQVRQPAGRQHLFQVEHQVFDTNRPENKLIATALRKVAGLTREPGNWRLAHELEHQLAAIDSSADIPGDLRRWSTDRLMARYAAIRPWCELILGNRNPLSALGDWTGRSLLFPMERVFERYVEVCLRRGLPAGATLKTQAASRYLARQDGRRLFQLRPDFLIEYDGRTYVVDAKWKLLDEADAARNYGLSQSDFYQLFAYGRRYLGGAGQLVLVFPRCDTFGKALARFDLEDGLWLDAVPMDLQSGCLPGGVFPFNPEGAVAPGGH</sequence>
<name>A0ABU7YQ33_9GAMM</name>
<reference evidence="1 2" key="1">
    <citation type="journal article" date="2017" name="Curr. Microbiol.">
        <title>Lysobacter zhanggongensis sp. nov. Isolated from a Pit Mud.</title>
        <authorList>
            <person name="Zhang X.F."/>
            <person name="Wang H.H."/>
            <person name="Sun X.Y."/>
            <person name="Pan C.M."/>
        </authorList>
    </citation>
    <scope>NUCLEOTIDE SEQUENCE [LARGE SCALE GENOMIC DNA]</scope>
    <source>
        <strain evidence="1 2">ZGLJ7-1</strain>
    </source>
</reference>
<dbReference type="Proteomes" id="UP001334501">
    <property type="component" value="Unassembled WGS sequence"/>
</dbReference>
<dbReference type="Pfam" id="PF10117">
    <property type="entry name" value="McrBC"/>
    <property type="match status" value="1"/>
</dbReference>
<accession>A0ABU7YQ33</accession>
<comment type="caution">
    <text evidence="1">The sequence shown here is derived from an EMBL/GenBank/DDBJ whole genome shotgun (WGS) entry which is preliminary data.</text>
</comment>
<gene>
    <name evidence="1" type="ORF">SNE33_07205</name>
</gene>
<dbReference type="RefSeq" id="WP_412699777.1">
    <property type="nucleotide sequence ID" value="NZ_JAXGFO010000030.1"/>
</dbReference>
<dbReference type="PANTHER" id="PTHR38733:SF1">
    <property type="entry name" value="TYPE IV METHYL-DIRECTED RESTRICTION ENZYME ECOKMCRBC"/>
    <property type="match status" value="1"/>
</dbReference>
<organism evidence="1 2">
    <name type="scientific">Lysobacter zhanggongensis</name>
    <dbReference type="NCBI Taxonomy" id="1774951"/>
    <lineage>
        <taxon>Bacteria</taxon>
        <taxon>Pseudomonadati</taxon>
        <taxon>Pseudomonadota</taxon>
        <taxon>Gammaproteobacteria</taxon>
        <taxon>Lysobacterales</taxon>
        <taxon>Lysobacteraceae</taxon>
        <taxon>Lysobacter</taxon>
    </lineage>
</organism>